<dbReference type="InterPro" id="IPR007690">
    <property type="entry name" value="T2SS_GspM"/>
</dbReference>
<evidence type="ECO:0000256" key="4">
    <source>
        <dbReference type="ARBA" id="ARBA00022475"/>
    </source>
</evidence>
<dbReference type="Gene3D" id="3.30.1360.100">
    <property type="entry name" value="General secretion pathway protein M, EpsM"/>
    <property type="match status" value="1"/>
</dbReference>
<keyword evidence="4" id="KW-1003">Cell membrane</keyword>
<dbReference type="SUPFAM" id="SSF103054">
    <property type="entry name" value="General secretion pathway protein M, EpsM"/>
    <property type="match status" value="1"/>
</dbReference>
<evidence type="ECO:0000256" key="3">
    <source>
        <dbReference type="ARBA" id="ARBA00022448"/>
    </source>
</evidence>
<keyword evidence="7" id="KW-0653">Protein transport</keyword>
<evidence type="ECO:0000256" key="7">
    <source>
        <dbReference type="ARBA" id="ARBA00022927"/>
    </source>
</evidence>
<evidence type="ECO:0000313" key="12">
    <source>
        <dbReference type="Proteomes" id="UP000054770"/>
    </source>
</evidence>
<comment type="caution">
    <text evidence="11">The sequence shown here is derived from an EMBL/GenBank/DDBJ whole genome shotgun (WGS) entry which is preliminary data.</text>
</comment>
<dbReference type="Pfam" id="PF04612">
    <property type="entry name" value="T2SSM"/>
    <property type="match status" value="1"/>
</dbReference>
<evidence type="ECO:0000256" key="9">
    <source>
        <dbReference type="ARBA" id="ARBA00023136"/>
    </source>
</evidence>
<organism evidence="11 12">
    <name type="scientific">Caballeronia choica</name>
    <dbReference type="NCBI Taxonomy" id="326476"/>
    <lineage>
        <taxon>Bacteria</taxon>
        <taxon>Pseudomonadati</taxon>
        <taxon>Pseudomonadota</taxon>
        <taxon>Betaproteobacteria</taxon>
        <taxon>Burkholderiales</taxon>
        <taxon>Burkholderiaceae</taxon>
        <taxon>Caballeronia</taxon>
    </lineage>
</organism>
<reference evidence="11" key="1">
    <citation type="submission" date="2016-01" db="EMBL/GenBank/DDBJ databases">
        <authorList>
            <person name="Peeters C."/>
        </authorList>
    </citation>
    <scope>NUCLEOTIDE SEQUENCE [LARGE SCALE GENOMIC DNA]</scope>
    <source>
        <strain evidence="11">LMG 22940</strain>
    </source>
</reference>
<evidence type="ECO:0000256" key="8">
    <source>
        <dbReference type="ARBA" id="ARBA00022989"/>
    </source>
</evidence>
<evidence type="ECO:0000256" key="1">
    <source>
        <dbReference type="ARBA" id="ARBA00004377"/>
    </source>
</evidence>
<keyword evidence="3" id="KW-0813">Transport</keyword>
<keyword evidence="5" id="KW-0997">Cell inner membrane</keyword>
<evidence type="ECO:0000256" key="2">
    <source>
        <dbReference type="ARBA" id="ARBA00010637"/>
    </source>
</evidence>
<dbReference type="AlphaFoldDB" id="A0A158K5F6"/>
<name>A0A158K5F6_9BURK</name>
<accession>A0A158K5F6</accession>
<proteinExistence type="inferred from homology"/>
<protein>
    <submittedName>
        <fullName evidence="11">General secretory pathway protein M</fullName>
    </submittedName>
</protein>
<evidence type="ECO:0000256" key="5">
    <source>
        <dbReference type="ARBA" id="ARBA00022519"/>
    </source>
</evidence>
<keyword evidence="9 10" id="KW-0472">Membrane</keyword>
<sequence>MKKQIGDLWAEFWDGRTQREKTLLMWGGLVAAIALVYLVLWAPAYEGRARLRENLPVMQRQLAQMTAQANEARSLAGTVEGVMPTGGALKDALAKSLADNGMQPAQVQVIGAAVQIQLKNASFPEWTMWLDDVRKLYKVQVAEAHIQALKPDGQVDLTASLQPASPK</sequence>
<evidence type="ECO:0000256" key="6">
    <source>
        <dbReference type="ARBA" id="ARBA00022692"/>
    </source>
</evidence>
<keyword evidence="12" id="KW-1185">Reference proteome</keyword>
<evidence type="ECO:0000256" key="10">
    <source>
        <dbReference type="SAM" id="Phobius"/>
    </source>
</evidence>
<keyword evidence="8 10" id="KW-1133">Transmembrane helix</keyword>
<dbReference type="EMBL" id="FCON02000063">
    <property type="protein sequence ID" value="SAL75983.1"/>
    <property type="molecule type" value="Genomic_DNA"/>
</dbReference>
<comment type="subcellular location">
    <subcellularLocation>
        <location evidence="1">Cell inner membrane</location>
        <topology evidence="1">Single-pass membrane protein</topology>
    </subcellularLocation>
</comment>
<dbReference type="GO" id="GO:0015627">
    <property type="term" value="C:type II protein secretion system complex"/>
    <property type="evidence" value="ECO:0007669"/>
    <property type="project" value="InterPro"/>
</dbReference>
<dbReference type="GO" id="GO:0015628">
    <property type="term" value="P:protein secretion by the type II secretion system"/>
    <property type="evidence" value="ECO:0007669"/>
    <property type="project" value="InterPro"/>
</dbReference>
<keyword evidence="6 10" id="KW-0812">Transmembrane</keyword>
<gene>
    <name evidence="11" type="ORF">AWB68_04882</name>
</gene>
<dbReference type="GO" id="GO:0005886">
    <property type="term" value="C:plasma membrane"/>
    <property type="evidence" value="ECO:0007669"/>
    <property type="project" value="UniProtKB-SubCell"/>
</dbReference>
<dbReference type="OrthoDB" id="8563628at2"/>
<dbReference type="Proteomes" id="UP000054770">
    <property type="component" value="Unassembled WGS sequence"/>
</dbReference>
<comment type="similarity">
    <text evidence="2">Belongs to the GSP M family.</text>
</comment>
<dbReference type="InterPro" id="IPR023229">
    <property type="entry name" value="T2SS_M_periplasmic_sf"/>
</dbReference>
<evidence type="ECO:0000313" key="11">
    <source>
        <dbReference type="EMBL" id="SAL75983.1"/>
    </source>
</evidence>
<feature type="transmembrane region" description="Helical" evidence="10">
    <location>
        <begin position="23"/>
        <end position="42"/>
    </location>
</feature>